<accession>A0A9X0BSF5</accession>
<gene>
    <name evidence="1" type="ORF">N7539_006606</name>
</gene>
<evidence type="ECO:0000313" key="2">
    <source>
        <dbReference type="Proteomes" id="UP001148312"/>
    </source>
</evidence>
<evidence type="ECO:0000313" key="1">
    <source>
        <dbReference type="EMBL" id="KAJ5480712.1"/>
    </source>
</evidence>
<organism evidence="1 2">
    <name type="scientific">Penicillium diatomitis</name>
    <dbReference type="NCBI Taxonomy" id="2819901"/>
    <lineage>
        <taxon>Eukaryota</taxon>
        <taxon>Fungi</taxon>
        <taxon>Dikarya</taxon>
        <taxon>Ascomycota</taxon>
        <taxon>Pezizomycotina</taxon>
        <taxon>Eurotiomycetes</taxon>
        <taxon>Eurotiomycetidae</taxon>
        <taxon>Eurotiales</taxon>
        <taxon>Aspergillaceae</taxon>
        <taxon>Penicillium</taxon>
    </lineage>
</organism>
<protein>
    <submittedName>
        <fullName evidence="1">Uncharacterized protein</fullName>
    </submittedName>
</protein>
<dbReference type="Proteomes" id="UP001148312">
    <property type="component" value="Unassembled WGS sequence"/>
</dbReference>
<dbReference type="RefSeq" id="XP_056788142.1">
    <property type="nucleotide sequence ID" value="XM_056936207.1"/>
</dbReference>
<dbReference type="GeneID" id="81626456"/>
<reference evidence="1" key="2">
    <citation type="journal article" date="2023" name="IMA Fungus">
        <title>Comparative genomic study of the Penicillium genus elucidates a diverse pangenome and 15 lateral gene transfer events.</title>
        <authorList>
            <person name="Petersen C."/>
            <person name="Sorensen T."/>
            <person name="Nielsen M.R."/>
            <person name="Sondergaard T.E."/>
            <person name="Sorensen J.L."/>
            <person name="Fitzpatrick D.A."/>
            <person name="Frisvad J.C."/>
            <person name="Nielsen K.L."/>
        </authorList>
    </citation>
    <scope>NUCLEOTIDE SEQUENCE</scope>
    <source>
        <strain evidence="1">IBT 30728</strain>
    </source>
</reference>
<sequence>MPCSKDHGNQSFTDDELPLSAHLEVYVESDRKRVQAGDHAGCADDLIAAWRPMETVFDFAGQPSPRGKPVHAVMHDGSTEFGEIVDMNGMNRPGRQGPVKAREHWRLLRLLLMCGVSVQTTPFYPSF</sequence>
<proteinExistence type="predicted"/>
<name>A0A9X0BSF5_9EURO</name>
<dbReference type="EMBL" id="JAPWDQ010000009">
    <property type="protein sequence ID" value="KAJ5480712.1"/>
    <property type="molecule type" value="Genomic_DNA"/>
</dbReference>
<reference evidence="1" key="1">
    <citation type="submission" date="2022-12" db="EMBL/GenBank/DDBJ databases">
        <authorList>
            <person name="Petersen C."/>
        </authorList>
    </citation>
    <scope>NUCLEOTIDE SEQUENCE</scope>
    <source>
        <strain evidence="1">IBT 30728</strain>
    </source>
</reference>
<keyword evidence="2" id="KW-1185">Reference proteome</keyword>
<comment type="caution">
    <text evidence="1">The sequence shown here is derived from an EMBL/GenBank/DDBJ whole genome shotgun (WGS) entry which is preliminary data.</text>
</comment>
<dbReference type="AlphaFoldDB" id="A0A9X0BSF5"/>